<keyword evidence="1" id="KW-0472">Membrane</keyword>
<feature type="transmembrane region" description="Helical" evidence="1">
    <location>
        <begin position="751"/>
        <end position="774"/>
    </location>
</feature>
<keyword evidence="1" id="KW-0812">Transmembrane</keyword>
<feature type="transmembrane region" description="Helical" evidence="1">
    <location>
        <begin position="608"/>
        <end position="627"/>
    </location>
</feature>
<accession>A0A7W3JGZ6</accession>
<proteinExistence type="predicted"/>
<comment type="caution">
    <text evidence="4">The sequence shown here is derived from an EMBL/GenBank/DDBJ whole genome shotgun (WGS) entry which is preliminary data.</text>
</comment>
<keyword evidence="5" id="KW-1185">Reference proteome</keyword>
<reference evidence="3 5" key="1">
    <citation type="submission" date="2019-07" db="EMBL/GenBank/DDBJ databases">
        <title>Whole genome shotgun sequence of Frigoribacterium faeni NBRC 103066.</title>
        <authorList>
            <person name="Hosoyama A."/>
            <person name="Uohara A."/>
            <person name="Ohji S."/>
            <person name="Ichikawa N."/>
        </authorList>
    </citation>
    <scope>NUCLEOTIDE SEQUENCE [LARGE SCALE GENOMIC DNA]</scope>
    <source>
        <strain evidence="3 5">NBRC 103066</strain>
    </source>
</reference>
<dbReference type="EMBL" id="BJUV01000004">
    <property type="protein sequence ID" value="GEK82323.1"/>
    <property type="molecule type" value="Genomic_DNA"/>
</dbReference>
<dbReference type="Proteomes" id="UP000522688">
    <property type="component" value="Unassembled WGS sequence"/>
</dbReference>
<dbReference type="AlphaFoldDB" id="A0A7W3JGZ6"/>
<reference evidence="4 6" key="2">
    <citation type="submission" date="2020-07" db="EMBL/GenBank/DDBJ databases">
        <title>Sequencing the genomes of 1000 actinobacteria strains.</title>
        <authorList>
            <person name="Klenk H.-P."/>
        </authorList>
    </citation>
    <scope>NUCLEOTIDE SEQUENCE [LARGE SCALE GENOMIC DNA]</scope>
    <source>
        <strain evidence="4 6">DSM 10309</strain>
    </source>
</reference>
<dbReference type="RefSeq" id="WP_146852912.1">
    <property type="nucleotide sequence ID" value="NZ_BAAAHR010000002.1"/>
</dbReference>
<feature type="transmembrane region" description="Helical" evidence="1">
    <location>
        <begin position="548"/>
        <end position="567"/>
    </location>
</feature>
<evidence type="ECO:0000256" key="1">
    <source>
        <dbReference type="SAM" id="Phobius"/>
    </source>
</evidence>
<keyword evidence="1" id="KW-1133">Transmembrane helix</keyword>
<evidence type="ECO:0000313" key="5">
    <source>
        <dbReference type="Proteomes" id="UP000321154"/>
    </source>
</evidence>
<name>A0A7W3JGZ6_9MICO</name>
<organism evidence="4 6">
    <name type="scientific">Frigoribacterium faeni</name>
    <dbReference type="NCBI Taxonomy" id="145483"/>
    <lineage>
        <taxon>Bacteria</taxon>
        <taxon>Bacillati</taxon>
        <taxon>Actinomycetota</taxon>
        <taxon>Actinomycetes</taxon>
        <taxon>Micrococcales</taxon>
        <taxon>Microbacteriaceae</taxon>
        <taxon>Frigoribacterium</taxon>
    </lineage>
</organism>
<feature type="domain" description="Tape measure protein N-terminal" evidence="2">
    <location>
        <begin position="84"/>
        <end position="252"/>
    </location>
</feature>
<dbReference type="NCBIfam" id="TIGR02675">
    <property type="entry name" value="tape_meas_nterm"/>
    <property type="match status" value="1"/>
</dbReference>
<dbReference type="OrthoDB" id="177147at2"/>
<feature type="transmembrane region" description="Helical" evidence="1">
    <location>
        <begin position="634"/>
        <end position="652"/>
    </location>
</feature>
<evidence type="ECO:0000313" key="4">
    <source>
        <dbReference type="EMBL" id="MBA8812664.1"/>
    </source>
</evidence>
<protein>
    <submittedName>
        <fullName evidence="4">Tape measure domain-containing protein</fullName>
    </submittedName>
</protein>
<feature type="transmembrane region" description="Helical" evidence="1">
    <location>
        <begin position="725"/>
        <end position="744"/>
    </location>
</feature>
<evidence type="ECO:0000259" key="2">
    <source>
        <dbReference type="Pfam" id="PF20155"/>
    </source>
</evidence>
<evidence type="ECO:0000313" key="6">
    <source>
        <dbReference type="Proteomes" id="UP000522688"/>
    </source>
</evidence>
<dbReference type="Proteomes" id="UP000321154">
    <property type="component" value="Unassembled WGS sequence"/>
</dbReference>
<dbReference type="InterPro" id="IPR013491">
    <property type="entry name" value="Tape_meas_N"/>
</dbReference>
<gene>
    <name evidence="4" type="ORF">FB463_000888</name>
    <name evidence="3" type="ORF">FFA01_06320</name>
</gene>
<feature type="transmembrane region" description="Helical" evidence="1">
    <location>
        <begin position="696"/>
        <end position="719"/>
    </location>
</feature>
<dbReference type="EMBL" id="JACGWW010000001">
    <property type="protein sequence ID" value="MBA8812664.1"/>
    <property type="molecule type" value="Genomic_DNA"/>
</dbReference>
<dbReference type="Pfam" id="PF20155">
    <property type="entry name" value="TMP_3"/>
    <property type="match status" value="1"/>
</dbReference>
<dbReference type="Gene3D" id="1.20.120.20">
    <property type="entry name" value="Apolipoprotein"/>
    <property type="match status" value="1"/>
</dbReference>
<evidence type="ECO:0000313" key="3">
    <source>
        <dbReference type="EMBL" id="GEK82323.1"/>
    </source>
</evidence>
<feature type="transmembrane region" description="Helical" evidence="1">
    <location>
        <begin position="579"/>
        <end position="602"/>
    </location>
</feature>
<feature type="transmembrane region" description="Helical" evidence="1">
    <location>
        <begin position="664"/>
        <end position="689"/>
    </location>
</feature>
<sequence length="915" mass="93939">MSTESAVAYVSVVPVAKGAGKLIEKEIDPASLGTSVGSKMSGGFLKSVGSMAVKTTAVIGGAVTAIGATIAGVAAKKGIDRLLDIDDAQGKLKGLGHNVDGIAKIMDSALASVKGTAFGLGDAATVAASAVAAGIKPGTDLTKYLSLTADAATIAGVSLDEMGSIINKTTTSGKVYTDSLNQLADRGIPIFQWLQDEYGVSAEKLSEMVQKGEVDSATFRKVIEDNIGGAALASGQTVRGAWANVGAALGRLGAMFLKGGVAGAPALFTSIMNAVDRAATALQPYADTFNTKIVDGMAALAGWIDRIDFGKVVGGVQGLYDLIVKGDFTGQLGSAFSITEDSGFVDFILTVRDAITDLFSSAQSGDFSGMSTSLTSIGGAVKPLLPFFAQVGKGFSQIAGAAGEVVASGLPLLVPILESFSEILGYLGDNTQLLTPLILALAAGFVVYRSAQVAATAAAVIGLPIKIASIAADIARTQALNRSSAATIRQMGLERASTATRIAATGSITASTIGLTAQAVAQKAVTAAQKVGIVVTKAFNAVLRANPIGIIITLIAGLVAGLIWFFTQTEVGQDAWASFMSFLGTAWTWIQNAFSIGIDLIVNAWQTFWAGLVSIVTVVWTAIVFAVTTYINMVVTVISTVVAFVVGLWNAFWTGLSLIVSTVWSAIVFVVTTYITMVQTIITTIVTTIMTVWSTVWGGISAFFALVWAGIVFAVTAYITTVRTVITTVITAISGVWNSIWSGVSSFFAGIWSGIVSTVSTVGAVFASAFGGIADTVRNAFDGVVGIIRTSINGVIGLANSAINSLNGISVAIPDWVPGIGGGSFGFAIPNIPMLAEGGIVSRRPGGIPAIVGEGRYDEAVVPLSPRNLEQLSGGRSGPTTQTTVQVDVHAVDGMDAATVGQIAGDTINWQLRRA</sequence>